<reference evidence="1" key="1">
    <citation type="submission" date="2020-03" db="EMBL/GenBank/DDBJ databases">
        <title>A high-quality chromosome-level genome assembly of a woody plant with both climbing and erect habits, Rhamnella rubrinervis.</title>
        <authorList>
            <person name="Lu Z."/>
            <person name="Yang Y."/>
            <person name="Zhu X."/>
            <person name="Sun Y."/>
        </authorList>
    </citation>
    <scope>NUCLEOTIDE SEQUENCE</scope>
    <source>
        <strain evidence="1">BYM</strain>
        <tissue evidence="1">Leaf</tissue>
    </source>
</reference>
<dbReference type="Proteomes" id="UP000796880">
    <property type="component" value="Unassembled WGS sequence"/>
</dbReference>
<comment type="caution">
    <text evidence="1">The sequence shown here is derived from an EMBL/GenBank/DDBJ whole genome shotgun (WGS) entry which is preliminary data.</text>
</comment>
<accession>A0A8K0HQ22</accession>
<proteinExistence type="predicted"/>
<dbReference type="AlphaFoldDB" id="A0A8K0HQ22"/>
<keyword evidence="2" id="KW-1185">Reference proteome</keyword>
<evidence type="ECO:0000313" key="2">
    <source>
        <dbReference type="Proteomes" id="UP000796880"/>
    </source>
</evidence>
<protein>
    <submittedName>
        <fullName evidence="1">Uncharacterized protein</fullName>
    </submittedName>
</protein>
<evidence type="ECO:0000313" key="1">
    <source>
        <dbReference type="EMBL" id="KAF3456048.1"/>
    </source>
</evidence>
<organism evidence="1 2">
    <name type="scientific">Rhamnella rubrinervis</name>
    <dbReference type="NCBI Taxonomy" id="2594499"/>
    <lineage>
        <taxon>Eukaryota</taxon>
        <taxon>Viridiplantae</taxon>
        <taxon>Streptophyta</taxon>
        <taxon>Embryophyta</taxon>
        <taxon>Tracheophyta</taxon>
        <taxon>Spermatophyta</taxon>
        <taxon>Magnoliopsida</taxon>
        <taxon>eudicotyledons</taxon>
        <taxon>Gunneridae</taxon>
        <taxon>Pentapetalae</taxon>
        <taxon>rosids</taxon>
        <taxon>fabids</taxon>
        <taxon>Rosales</taxon>
        <taxon>Rhamnaceae</taxon>
        <taxon>rhamnoid group</taxon>
        <taxon>Rhamneae</taxon>
        <taxon>Rhamnella</taxon>
    </lineage>
</organism>
<sequence>MVIQPPTTNGHGNCCGIGGDAIVKPVGEPRTLRVRFSDDLPSSMSYQDIDLDEASTQLKLERKRNEVAMFMKGLTTAIP</sequence>
<name>A0A8K0HQ22_9ROSA</name>
<gene>
    <name evidence="1" type="ORF">FNV43_RR00691</name>
</gene>
<dbReference type="EMBL" id="VOIH02000001">
    <property type="protein sequence ID" value="KAF3456048.1"/>
    <property type="molecule type" value="Genomic_DNA"/>
</dbReference>